<reference evidence="2 3" key="1">
    <citation type="journal article" date="2021" name="Elife">
        <title>Chloroplast acquisition without the gene transfer in kleptoplastic sea slugs, Plakobranchus ocellatus.</title>
        <authorList>
            <person name="Maeda T."/>
            <person name="Takahashi S."/>
            <person name="Yoshida T."/>
            <person name="Shimamura S."/>
            <person name="Takaki Y."/>
            <person name="Nagai Y."/>
            <person name="Toyoda A."/>
            <person name="Suzuki Y."/>
            <person name="Arimoto A."/>
            <person name="Ishii H."/>
            <person name="Satoh N."/>
            <person name="Nishiyama T."/>
            <person name="Hasebe M."/>
            <person name="Maruyama T."/>
            <person name="Minagawa J."/>
            <person name="Obokata J."/>
            <person name="Shigenobu S."/>
        </authorList>
    </citation>
    <scope>NUCLEOTIDE SEQUENCE [LARGE SCALE GENOMIC DNA]</scope>
</reference>
<organism evidence="2 3">
    <name type="scientific">Plakobranchus ocellatus</name>
    <dbReference type="NCBI Taxonomy" id="259542"/>
    <lineage>
        <taxon>Eukaryota</taxon>
        <taxon>Metazoa</taxon>
        <taxon>Spiralia</taxon>
        <taxon>Lophotrochozoa</taxon>
        <taxon>Mollusca</taxon>
        <taxon>Gastropoda</taxon>
        <taxon>Heterobranchia</taxon>
        <taxon>Euthyneura</taxon>
        <taxon>Panpulmonata</taxon>
        <taxon>Sacoglossa</taxon>
        <taxon>Placobranchoidea</taxon>
        <taxon>Plakobranchidae</taxon>
        <taxon>Plakobranchus</taxon>
    </lineage>
</organism>
<protein>
    <submittedName>
        <fullName evidence="2">PiggyBac transposable element-derived protein 4-like</fullName>
    </submittedName>
</protein>
<gene>
    <name evidence="2" type="ORF">PoB_004253800</name>
</gene>
<dbReference type="PANTHER" id="PTHR46599">
    <property type="entry name" value="PIGGYBAC TRANSPOSABLE ELEMENT-DERIVED PROTEIN 4"/>
    <property type="match status" value="1"/>
</dbReference>
<keyword evidence="3" id="KW-1185">Reference proteome</keyword>
<sequence>MPSATGASIEYVWHSIVVSEPGNDKIVTFKTNSSNSSEFSDSATMAFEFLQAINFETDMQEDDNESDIDVEPENLEDELDLDSDAELQQPAAGDAVADITWSDILSDVSPQMQPFSENVGPVHSLDEGESEALDYFKLFIGDEQLEAMVVETNRYAEQQQRQKGPDKYWKPVDFLDICTFIAINIFFGLKKLPETALYWSADPFWREPYVADTMGGQRFTEINQYFHLADSDAQSARAEAGYDPLYKVRPLLDHVRSQCQAVYKPSRKLAVDEGMVGFTGRLGFKQYIKGKPTPWGIKIWCLAESKRDIYSISASTPGKVKLRLPMDKV</sequence>
<dbReference type="Pfam" id="PF13843">
    <property type="entry name" value="DDE_Tnp_1_7"/>
    <property type="match status" value="1"/>
</dbReference>
<name>A0AAV4BB38_9GAST</name>
<evidence type="ECO:0000313" key="2">
    <source>
        <dbReference type="EMBL" id="GFO16033.1"/>
    </source>
</evidence>
<dbReference type="EMBL" id="BLXT01004638">
    <property type="protein sequence ID" value="GFO16033.1"/>
    <property type="molecule type" value="Genomic_DNA"/>
</dbReference>
<feature type="domain" description="PiggyBac transposable element-derived protein" evidence="1">
    <location>
        <begin position="132"/>
        <end position="312"/>
    </location>
</feature>
<evidence type="ECO:0000259" key="1">
    <source>
        <dbReference type="Pfam" id="PF13843"/>
    </source>
</evidence>
<accession>A0AAV4BB38</accession>
<proteinExistence type="predicted"/>
<dbReference type="PANTHER" id="PTHR46599:SF2">
    <property type="entry name" value="PIGGYBAC TRANSPOSABLE ELEMENT-DERIVED PROTEIN 4-LIKE"/>
    <property type="match status" value="1"/>
</dbReference>
<comment type="caution">
    <text evidence="2">The sequence shown here is derived from an EMBL/GenBank/DDBJ whole genome shotgun (WGS) entry which is preliminary data.</text>
</comment>
<dbReference type="Proteomes" id="UP000735302">
    <property type="component" value="Unassembled WGS sequence"/>
</dbReference>
<evidence type="ECO:0000313" key="3">
    <source>
        <dbReference type="Proteomes" id="UP000735302"/>
    </source>
</evidence>
<dbReference type="AlphaFoldDB" id="A0AAV4BB38"/>
<dbReference type="InterPro" id="IPR029526">
    <property type="entry name" value="PGBD"/>
</dbReference>